<feature type="chain" id="PRO_5041977410" evidence="1">
    <location>
        <begin position="20"/>
        <end position="258"/>
    </location>
</feature>
<keyword evidence="3" id="KW-1185">Reference proteome</keyword>
<organism evidence="2 3">
    <name type="scientific">Lepraria neglecta</name>
    <dbReference type="NCBI Taxonomy" id="209136"/>
    <lineage>
        <taxon>Eukaryota</taxon>
        <taxon>Fungi</taxon>
        <taxon>Dikarya</taxon>
        <taxon>Ascomycota</taxon>
        <taxon>Pezizomycotina</taxon>
        <taxon>Lecanoromycetes</taxon>
        <taxon>OSLEUM clade</taxon>
        <taxon>Lecanoromycetidae</taxon>
        <taxon>Lecanorales</taxon>
        <taxon>Lecanorineae</taxon>
        <taxon>Stereocaulaceae</taxon>
        <taxon>Lepraria</taxon>
    </lineage>
</organism>
<evidence type="ECO:0000313" key="3">
    <source>
        <dbReference type="Proteomes" id="UP001276659"/>
    </source>
</evidence>
<sequence>MRSTVFAVALISLAACVSAIRPRQDDQTTATLAAASSTSGGLFADASELASKISNAIPSTLPDEIHETIDINIDGKIFPPSIKTANVIIPQDFSINCAECGINGDIAISGGGDFLGYQIEVPTDFEVLHPNFPFKDTWVGLTVHNLSAHLVLSINLTASNSTNEFIVPLNSTTISRSACKSSHCEPTTGISSDLNSSNSTLTPIPFTSTRSDLDISIELSFRPSVIFAVSIGGIPAAIDVAVTLDVPNSISKSCKSIT</sequence>
<dbReference type="EMBL" id="JASNWA010000011">
    <property type="protein sequence ID" value="KAK3166837.1"/>
    <property type="molecule type" value="Genomic_DNA"/>
</dbReference>
<proteinExistence type="predicted"/>
<evidence type="ECO:0000256" key="1">
    <source>
        <dbReference type="SAM" id="SignalP"/>
    </source>
</evidence>
<name>A0AAD9YYX8_9LECA</name>
<gene>
    <name evidence="2" type="ORF">OEA41_009962</name>
</gene>
<dbReference type="AlphaFoldDB" id="A0AAD9YYX8"/>
<protein>
    <submittedName>
        <fullName evidence="2">Uncharacterized protein</fullName>
    </submittedName>
</protein>
<feature type="signal peptide" evidence="1">
    <location>
        <begin position="1"/>
        <end position="19"/>
    </location>
</feature>
<accession>A0AAD9YYX8</accession>
<evidence type="ECO:0000313" key="2">
    <source>
        <dbReference type="EMBL" id="KAK3166837.1"/>
    </source>
</evidence>
<reference evidence="2" key="1">
    <citation type="submission" date="2022-11" db="EMBL/GenBank/DDBJ databases">
        <title>Chromosomal genome sequence assembly and mating type (MAT) locus characterization of the leprose asexual lichenized fungus Lepraria neglecta (Nyl.) Erichsen.</title>
        <authorList>
            <person name="Allen J.L."/>
            <person name="Pfeffer B."/>
        </authorList>
    </citation>
    <scope>NUCLEOTIDE SEQUENCE</scope>
    <source>
        <strain evidence="2">Allen 5258</strain>
    </source>
</reference>
<comment type="caution">
    <text evidence="2">The sequence shown here is derived from an EMBL/GenBank/DDBJ whole genome shotgun (WGS) entry which is preliminary data.</text>
</comment>
<keyword evidence="1" id="KW-0732">Signal</keyword>
<dbReference type="PROSITE" id="PS51257">
    <property type="entry name" value="PROKAR_LIPOPROTEIN"/>
    <property type="match status" value="1"/>
</dbReference>
<dbReference type="Proteomes" id="UP001276659">
    <property type="component" value="Unassembled WGS sequence"/>
</dbReference>